<evidence type="ECO:0000313" key="4">
    <source>
        <dbReference type="EMBL" id="QDV73158.1"/>
    </source>
</evidence>
<dbReference type="InterPro" id="IPR014408">
    <property type="entry name" value="dGMP_Pdiesterase_EAL/HD-GYP"/>
</dbReference>
<dbReference type="PROSITE" id="PS51833">
    <property type="entry name" value="HDOD"/>
    <property type="match status" value="1"/>
</dbReference>
<feature type="domain" description="HDOD" evidence="3">
    <location>
        <begin position="208"/>
        <end position="393"/>
    </location>
</feature>
<dbReference type="Gene3D" id="3.20.20.450">
    <property type="entry name" value="EAL domain"/>
    <property type="match status" value="1"/>
</dbReference>
<dbReference type="InterPro" id="IPR052340">
    <property type="entry name" value="RNase_Y/CdgJ"/>
</dbReference>
<dbReference type="InterPro" id="IPR001633">
    <property type="entry name" value="EAL_dom"/>
</dbReference>
<proteinExistence type="predicted"/>
<dbReference type="Pfam" id="PF08668">
    <property type="entry name" value="HDOD"/>
    <property type="match status" value="1"/>
</dbReference>
<dbReference type="InterPro" id="IPR013976">
    <property type="entry name" value="HDOD"/>
</dbReference>
<dbReference type="EMBL" id="CP036349">
    <property type="protein sequence ID" value="QDV73158.1"/>
    <property type="molecule type" value="Genomic_DNA"/>
</dbReference>
<dbReference type="InterPro" id="IPR035919">
    <property type="entry name" value="EAL_sf"/>
</dbReference>
<keyword evidence="5" id="KW-1185">Reference proteome</keyword>
<dbReference type="PANTHER" id="PTHR33525:SF4">
    <property type="entry name" value="CYCLIC DI-GMP PHOSPHODIESTERASE CDGJ"/>
    <property type="match status" value="1"/>
</dbReference>
<accession>A0A518K5T7</accession>
<protein>
    <submittedName>
        <fullName evidence="4">EAL domain protein</fullName>
    </submittedName>
</protein>
<feature type="region of interest" description="Disordered" evidence="1">
    <location>
        <begin position="403"/>
        <end position="427"/>
    </location>
</feature>
<dbReference type="Proteomes" id="UP000316426">
    <property type="component" value="Chromosome"/>
</dbReference>
<evidence type="ECO:0000256" key="1">
    <source>
        <dbReference type="SAM" id="MobiDB-lite"/>
    </source>
</evidence>
<organism evidence="4 5">
    <name type="scientific">Botrimarina mediterranea</name>
    <dbReference type="NCBI Taxonomy" id="2528022"/>
    <lineage>
        <taxon>Bacteria</taxon>
        <taxon>Pseudomonadati</taxon>
        <taxon>Planctomycetota</taxon>
        <taxon>Planctomycetia</taxon>
        <taxon>Pirellulales</taxon>
        <taxon>Lacipirellulaceae</taxon>
        <taxon>Botrimarina</taxon>
    </lineage>
</organism>
<evidence type="ECO:0000259" key="2">
    <source>
        <dbReference type="PROSITE" id="PS50883"/>
    </source>
</evidence>
<feature type="domain" description="EAL" evidence="2">
    <location>
        <begin position="1"/>
        <end position="214"/>
    </location>
</feature>
<reference evidence="4 5" key="1">
    <citation type="submission" date="2019-02" db="EMBL/GenBank/DDBJ databases">
        <title>Deep-cultivation of Planctomycetes and their phenomic and genomic characterization uncovers novel biology.</title>
        <authorList>
            <person name="Wiegand S."/>
            <person name="Jogler M."/>
            <person name="Boedeker C."/>
            <person name="Pinto D."/>
            <person name="Vollmers J."/>
            <person name="Rivas-Marin E."/>
            <person name="Kohn T."/>
            <person name="Peeters S.H."/>
            <person name="Heuer A."/>
            <person name="Rast P."/>
            <person name="Oberbeckmann S."/>
            <person name="Bunk B."/>
            <person name="Jeske O."/>
            <person name="Meyerdierks A."/>
            <person name="Storesund J.E."/>
            <person name="Kallscheuer N."/>
            <person name="Luecker S."/>
            <person name="Lage O.M."/>
            <person name="Pohl T."/>
            <person name="Merkel B.J."/>
            <person name="Hornburger P."/>
            <person name="Mueller R.-W."/>
            <person name="Bruemmer F."/>
            <person name="Labrenz M."/>
            <person name="Spormann A.M."/>
            <person name="Op den Camp H."/>
            <person name="Overmann J."/>
            <person name="Amann R."/>
            <person name="Jetten M.S.M."/>
            <person name="Mascher T."/>
            <person name="Medema M.H."/>
            <person name="Devos D.P."/>
            <person name="Kaster A.-K."/>
            <person name="Ovreas L."/>
            <person name="Rohde M."/>
            <person name="Galperin M.Y."/>
            <person name="Jogler C."/>
        </authorList>
    </citation>
    <scope>NUCLEOTIDE SEQUENCE [LARGE SCALE GENOMIC DNA]</scope>
    <source>
        <strain evidence="4 5">Spa11</strain>
    </source>
</reference>
<dbReference type="SUPFAM" id="SSF141868">
    <property type="entry name" value="EAL domain-like"/>
    <property type="match status" value="1"/>
</dbReference>
<dbReference type="AlphaFoldDB" id="A0A518K5T7"/>
<sequence>MIGIASPNSELTRVGRQPILGRQQQVVGYELLYRDRLESRVANVEDGDLATSSVVVNSLVEIGLERLVGDAPAFVNFTKSFLVGELPIPFDTDQVVIEVLESVDVDTTVIKGLHDLSEKGYKIALDDFAYTRNWNPCVEIADIIKLDVLAMNRQTVSEHVMLLRDFDCKLLAEKVEDHDTYSFCADLGFDMFQGYYFAKPSVVEQKRAPASVNALLATLAAVNDPSADADGVALAVSSDALLTHKMLRYVNSPAVGLRNEIDSVQHAIAYIGRETTKSLATLLLLTSIDDKPAVLIRTALVRALACKWYAGESGAANIDAYFTAGLMSMLDALLDQPMEMIVAELPITNELKQALVGREGPIGACLQSIIACERALNGCDDASLQSYSRAIESVETGEGMASLLPSEKSGPDLAEILRRPHAASPKR</sequence>
<evidence type="ECO:0000313" key="5">
    <source>
        <dbReference type="Proteomes" id="UP000316426"/>
    </source>
</evidence>
<dbReference type="Pfam" id="PF00563">
    <property type="entry name" value="EAL"/>
    <property type="match status" value="1"/>
</dbReference>
<dbReference type="SMART" id="SM00052">
    <property type="entry name" value="EAL"/>
    <property type="match status" value="1"/>
</dbReference>
<dbReference type="PROSITE" id="PS50883">
    <property type="entry name" value="EAL"/>
    <property type="match status" value="1"/>
</dbReference>
<dbReference type="KEGG" id="bmei:Spa11_13510"/>
<dbReference type="PIRSF" id="PIRSF003180">
    <property type="entry name" value="DiGMPpdiest_YuxH"/>
    <property type="match status" value="1"/>
</dbReference>
<name>A0A518K5T7_9BACT</name>
<gene>
    <name evidence="4" type="ORF">Spa11_13510</name>
</gene>
<dbReference type="SUPFAM" id="SSF109604">
    <property type="entry name" value="HD-domain/PDEase-like"/>
    <property type="match status" value="1"/>
</dbReference>
<dbReference type="PANTHER" id="PTHR33525">
    <property type="match status" value="1"/>
</dbReference>
<dbReference type="RefSeq" id="WP_145109659.1">
    <property type="nucleotide sequence ID" value="NZ_CP036349.1"/>
</dbReference>
<dbReference type="Gene3D" id="1.10.3210.10">
    <property type="entry name" value="Hypothetical protein af1432"/>
    <property type="match status" value="1"/>
</dbReference>
<evidence type="ECO:0000259" key="3">
    <source>
        <dbReference type="PROSITE" id="PS51833"/>
    </source>
</evidence>